<protein>
    <recommendedName>
        <fullName evidence="4">Flagellar basal-body rod protein FlgF</fullName>
    </recommendedName>
</protein>
<dbReference type="Proteomes" id="UP001575181">
    <property type="component" value="Unassembled WGS sequence"/>
</dbReference>
<keyword evidence="3 4" id="KW-0975">Bacterial flagellum</keyword>
<dbReference type="NCBIfam" id="TIGR03506">
    <property type="entry name" value="FlgEFG_subfam"/>
    <property type="match status" value="1"/>
</dbReference>
<feature type="domain" description="Flagellar basal body rod protein N-terminal" evidence="5">
    <location>
        <begin position="8"/>
        <end position="36"/>
    </location>
</feature>
<dbReference type="Pfam" id="PF00460">
    <property type="entry name" value="Flg_bb_rod"/>
    <property type="match status" value="1"/>
</dbReference>
<dbReference type="Pfam" id="PF22692">
    <property type="entry name" value="LlgE_F_G_D1"/>
    <property type="match status" value="1"/>
</dbReference>
<dbReference type="InterPro" id="IPR019776">
    <property type="entry name" value="Flagellar_basal_body_rod_CS"/>
</dbReference>
<name>A0ABV4TVY8_9GAMM</name>
<evidence type="ECO:0000259" key="7">
    <source>
        <dbReference type="Pfam" id="PF22692"/>
    </source>
</evidence>
<dbReference type="RefSeq" id="WP_373656259.1">
    <property type="nucleotide sequence ID" value="NZ_JBGUAW010000007.1"/>
</dbReference>
<keyword evidence="8" id="KW-0282">Flagellum</keyword>
<organism evidence="8 9">
    <name type="scientific">Thiohalorhabdus methylotrophus</name>
    <dbReference type="NCBI Taxonomy" id="3242694"/>
    <lineage>
        <taxon>Bacteria</taxon>
        <taxon>Pseudomonadati</taxon>
        <taxon>Pseudomonadota</taxon>
        <taxon>Gammaproteobacteria</taxon>
        <taxon>Thiohalorhabdales</taxon>
        <taxon>Thiohalorhabdaceae</taxon>
        <taxon>Thiohalorhabdus</taxon>
    </lineage>
</organism>
<evidence type="ECO:0000256" key="3">
    <source>
        <dbReference type="ARBA" id="ARBA00023143"/>
    </source>
</evidence>
<dbReference type="PROSITE" id="PS00588">
    <property type="entry name" value="FLAGELLA_BB_ROD"/>
    <property type="match status" value="1"/>
</dbReference>
<reference evidence="8 9" key="1">
    <citation type="submission" date="2024-08" db="EMBL/GenBank/DDBJ databases">
        <title>Whole-genome sequencing of halo(alkali)philic microorganisms from hypersaline lakes.</title>
        <authorList>
            <person name="Sorokin D.Y."/>
            <person name="Merkel A.Y."/>
            <person name="Messina E."/>
            <person name="Yakimov M."/>
        </authorList>
    </citation>
    <scope>NUCLEOTIDE SEQUENCE [LARGE SCALE GENOMIC DNA]</scope>
    <source>
        <strain evidence="8 9">Cl-TMA</strain>
    </source>
</reference>
<keyword evidence="9" id="KW-1185">Reference proteome</keyword>
<accession>A0ABV4TVY8</accession>
<evidence type="ECO:0000313" key="8">
    <source>
        <dbReference type="EMBL" id="MFA9461472.1"/>
    </source>
</evidence>
<evidence type="ECO:0000256" key="1">
    <source>
        <dbReference type="ARBA" id="ARBA00004117"/>
    </source>
</evidence>
<feature type="domain" description="Flagellar basal-body/hook protein C-terminal" evidence="6">
    <location>
        <begin position="199"/>
        <end position="237"/>
    </location>
</feature>
<evidence type="ECO:0000259" key="6">
    <source>
        <dbReference type="Pfam" id="PF06429"/>
    </source>
</evidence>
<evidence type="ECO:0000313" key="9">
    <source>
        <dbReference type="Proteomes" id="UP001575181"/>
    </source>
</evidence>
<dbReference type="InterPro" id="IPR020013">
    <property type="entry name" value="Flagellar_FlgE/F/G"/>
</dbReference>
<dbReference type="NCBIfam" id="TIGR02490">
    <property type="entry name" value="flgF"/>
    <property type="match status" value="1"/>
</dbReference>
<dbReference type="SUPFAM" id="SSF117143">
    <property type="entry name" value="Flagellar hook protein flgE"/>
    <property type="match status" value="1"/>
</dbReference>
<evidence type="ECO:0000259" key="5">
    <source>
        <dbReference type="Pfam" id="PF00460"/>
    </source>
</evidence>
<comment type="subunit">
    <text evidence="4">The basal body constitutes a major portion of the flagellar organelle and consists of five rings (E,L,P,S, and M) mounted on a central rod. The rod consists of about 26 subunits of FlgG in the distal portion, and FlgB, FlgC and FlgF are thought to build up the proximal portion of the rod with about 6 subunits each.</text>
</comment>
<dbReference type="PANTHER" id="PTHR30435">
    <property type="entry name" value="FLAGELLAR PROTEIN"/>
    <property type="match status" value="1"/>
</dbReference>
<dbReference type="EMBL" id="JBGUAW010000007">
    <property type="protein sequence ID" value="MFA9461472.1"/>
    <property type="molecule type" value="Genomic_DNA"/>
</dbReference>
<proteinExistence type="inferred from homology"/>
<keyword evidence="8" id="KW-0969">Cilium</keyword>
<dbReference type="InterPro" id="IPR001444">
    <property type="entry name" value="Flag_bb_rod_N"/>
</dbReference>
<comment type="subcellular location">
    <subcellularLocation>
        <location evidence="1 4">Bacterial flagellum basal body</location>
    </subcellularLocation>
</comment>
<evidence type="ECO:0000256" key="4">
    <source>
        <dbReference type="RuleBase" id="RU362116"/>
    </source>
</evidence>
<feature type="domain" description="Flagellar hook protein FlgE/F/G-like D1" evidence="7">
    <location>
        <begin position="88"/>
        <end position="150"/>
    </location>
</feature>
<evidence type="ECO:0000256" key="2">
    <source>
        <dbReference type="ARBA" id="ARBA00009677"/>
    </source>
</evidence>
<dbReference type="Pfam" id="PF06429">
    <property type="entry name" value="Flg_bbr_C"/>
    <property type="match status" value="1"/>
</dbReference>
<dbReference type="PANTHER" id="PTHR30435:SF19">
    <property type="entry name" value="FLAGELLAR BASAL-BODY ROD PROTEIN FLGG"/>
    <property type="match status" value="1"/>
</dbReference>
<keyword evidence="8" id="KW-0966">Cell projection</keyword>
<dbReference type="InterPro" id="IPR010930">
    <property type="entry name" value="Flg_bb/hook_C_dom"/>
</dbReference>
<comment type="similarity">
    <text evidence="2 4">Belongs to the flagella basal body rod proteins family.</text>
</comment>
<dbReference type="InterPro" id="IPR053967">
    <property type="entry name" value="LlgE_F_G-like_D1"/>
</dbReference>
<gene>
    <name evidence="8" type="primary">flgF</name>
    <name evidence="8" type="ORF">ACERLL_11610</name>
</gene>
<dbReference type="InterPro" id="IPR037925">
    <property type="entry name" value="FlgE/F/G-like"/>
</dbReference>
<sequence length="248" mass="27017">MLEGSIFTALSGALSLRRRLDTVANNLSNVSTTGFKANRLNFDGVLSEAGKSRQSGPNDQILFPVIKEGFTDHSQGALKKTDRKLDFALQGAGFFRVQTEDGEAYTRDGRFHLNPDGTLVDVDGRPVLNDNGAPIELSARDVEVNEAGELFVPGSQAPVDRLGVVRAADPQQLEHRGDNLYTSRAGNMQPAENARVTNEHLEGSNVNTMEEMVHMLDLQRSFQSITKAMKSIDEAYSRNAADLASPGR</sequence>
<dbReference type="InterPro" id="IPR012836">
    <property type="entry name" value="FlgF"/>
</dbReference>
<comment type="caution">
    <text evidence="8">The sequence shown here is derived from an EMBL/GenBank/DDBJ whole genome shotgun (WGS) entry which is preliminary data.</text>
</comment>